<sequence>MSFSVVQGLSKSLAMTVLSEIGDKTFFAAAILAMRHPRRLVLAGCLGALIVMTIFSVVVGWAAPNLISRKWTHHITTLLFIGFGLWSLWEGFTEEGESEELSEVEAKLDADWKAGAAKAGPKEDDNLKKQKRPLLMQFFSPIFLKAFSITFFGEWGDKSQLATIGLAADENPFGVVLGGIIGQALCTTAAVIGGKSLASSISEKMVALSGGRQPTRYCMKKNGEIPKTSSHSSGCMACSSQKN</sequence>
<dbReference type="GO" id="GO:0016020">
    <property type="term" value="C:membrane"/>
    <property type="evidence" value="ECO:0007669"/>
    <property type="project" value="UniProtKB-SubCell"/>
</dbReference>
<comment type="similarity">
    <text evidence="2 6">Belongs to the GDT1 family.</text>
</comment>
<dbReference type="GO" id="GO:0032468">
    <property type="term" value="P:Golgi calcium ion homeostasis"/>
    <property type="evidence" value="ECO:0007669"/>
    <property type="project" value="TreeGrafter"/>
</dbReference>
<dbReference type="GO" id="GO:0032472">
    <property type="term" value="P:Golgi calcium ion transport"/>
    <property type="evidence" value="ECO:0007669"/>
    <property type="project" value="TreeGrafter"/>
</dbReference>
<dbReference type="PANTHER" id="PTHR12608">
    <property type="entry name" value="TRANSMEMBRANE PROTEIN HTP-1 RELATED"/>
    <property type="match status" value="1"/>
</dbReference>
<dbReference type="InterPro" id="IPR001727">
    <property type="entry name" value="GDT1-like"/>
</dbReference>
<accession>A0A9Q0H533</accession>
<feature type="transmembrane region" description="Helical" evidence="6">
    <location>
        <begin position="134"/>
        <end position="153"/>
    </location>
</feature>
<evidence type="ECO:0000256" key="2">
    <source>
        <dbReference type="ARBA" id="ARBA00009190"/>
    </source>
</evidence>
<evidence type="ECO:0000313" key="9">
    <source>
        <dbReference type="Proteomes" id="UP001141806"/>
    </source>
</evidence>
<feature type="compositionally biased region" description="Low complexity" evidence="7">
    <location>
        <begin position="229"/>
        <end position="243"/>
    </location>
</feature>
<evidence type="ECO:0000313" key="8">
    <source>
        <dbReference type="EMBL" id="KAJ4960022.1"/>
    </source>
</evidence>
<feature type="transmembrane region" description="Helical" evidence="6">
    <location>
        <begin position="71"/>
        <end position="89"/>
    </location>
</feature>
<feature type="transmembrane region" description="Helical" evidence="6">
    <location>
        <begin position="40"/>
        <end position="59"/>
    </location>
</feature>
<dbReference type="AlphaFoldDB" id="A0A9Q0H533"/>
<protein>
    <recommendedName>
        <fullName evidence="6">GDT1 family protein</fullName>
    </recommendedName>
</protein>
<evidence type="ECO:0000256" key="5">
    <source>
        <dbReference type="ARBA" id="ARBA00023136"/>
    </source>
</evidence>
<dbReference type="EMBL" id="JAMYWD010000009">
    <property type="protein sequence ID" value="KAJ4960022.1"/>
    <property type="molecule type" value="Genomic_DNA"/>
</dbReference>
<dbReference type="GO" id="GO:0015085">
    <property type="term" value="F:calcium ion transmembrane transporter activity"/>
    <property type="evidence" value="ECO:0007669"/>
    <property type="project" value="TreeGrafter"/>
</dbReference>
<dbReference type="Pfam" id="PF01169">
    <property type="entry name" value="GDT1"/>
    <property type="match status" value="2"/>
</dbReference>
<organism evidence="8 9">
    <name type="scientific">Protea cynaroides</name>
    <dbReference type="NCBI Taxonomy" id="273540"/>
    <lineage>
        <taxon>Eukaryota</taxon>
        <taxon>Viridiplantae</taxon>
        <taxon>Streptophyta</taxon>
        <taxon>Embryophyta</taxon>
        <taxon>Tracheophyta</taxon>
        <taxon>Spermatophyta</taxon>
        <taxon>Magnoliopsida</taxon>
        <taxon>Proteales</taxon>
        <taxon>Proteaceae</taxon>
        <taxon>Protea</taxon>
    </lineage>
</organism>
<dbReference type="PANTHER" id="PTHR12608:SF1">
    <property type="entry name" value="TRANSMEMBRANE PROTEIN 165"/>
    <property type="match status" value="1"/>
</dbReference>
<keyword evidence="9" id="KW-1185">Reference proteome</keyword>
<reference evidence="8" key="1">
    <citation type="journal article" date="2023" name="Plant J.">
        <title>The genome of the king protea, Protea cynaroides.</title>
        <authorList>
            <person name="Chang J."/>
            <person name="Duong T.A."/>
            <person name="Schoeman C."/>
            <person name="Ma X."/>
            <person name="Roodt D."/>
            <person name="Barker N."/>
            <person name="Li Z."/>
            <person name="Van de Peer Y."/>
            <person name="Mizrachi E."/>
        </authorList>
    </citation>
    <scope>NUCLEOTIDE SEQUENCE</scope>
    <source>
        <tissue evidence="8">Young leaves</tissue>
    </source>
</reference>
<comment type="caution">
    <text evidence="8">The sequence shown here is derived from an EMBL/GenBank/DDBJ whole genome shotgun (WGS) entry which is preliminary data.</text>
</comment>
<dbReference type="GO" id="GO:0005384">
    <property type="term" value="F:manganese ion transmembrane transporter activity"/>
    <property type="evidence" value="ECO:0007669"/>
    <property type="project" value="TreeGrafter"/>
</dbReference>
<evidence type="ECO:0000256" key="3">
    <source>
        <dbReference type="ARBA" id="ARBA00022692"/>
    </source>
</evidence>
<dbReference type="Proteomes" id="UP001141806">
    <property type="component" value="Unassembled WGS sequence"/>
</dbReference>
<dbReference type="OrthoDB" id="442680at2759"/>
<evidence type="ECO:0000256" key="1">
    <source>
        <dbReference type="ARBA" id="ARBA00004141"/>
    </source>
</evidence>
<dbReference type="GO" id="GO:0005794">
    <property type="term" value="C:Golgi apparatus"/>
    <property type="evidence" value="ECO:0007669"/>
    <property type="project" value="TreeGrafter"/>
</dbReference>
<comment type="caution">
    <text evidence="6">Lacks conserved residue(s) required for the propagation of feature annotation.</text>
</comment>
<evidence type="ECO:0000256" key="4">
    <source>
        <dbReference type="ARBA" id="ARBA00022989"/>
    </source>
</evidence>
<gene>
    <name evidence="8" type="ORF">NE237_019932</name>
</gene>
<evidence type="ECO:0000256" key="6">
    <source>
        <dbReference type="RuleBase" id="RU365102"/>
    </source>
</evidence>
<feature type="transmembrane region" description="Helical" evidence="6">
    <location>
        <begin position="173"/>
        <end position="194"/>
    </location>
</feature>
<name>A0A9Q0H533_9MAGN</name>
<keyword evidence="3 6" id="KW-0812">Transmembrane</keyword>
<keyword evidence="5 6" id="KW-0472">Membrane</keyword>
<proteinExistence type="inferred from homology"/>
<keyword evidence="4 6" id="KW-1133">Transmembrane helix</keyword>
<evidence type="ECO:0000256" key="7">
    <source>
        <dbReference type="SAM" id="MobiDB-lite"/>
    </source>
</evidence>
<feature type="region of interest" description="Disordered" evidence="7">
    <location>
        <begin position="223"/>
        <end position="243"/>
    </location>
</feature>
<comment type="subcellular location">
    <subcellularLocation>
        <location evidence="1 6">Membrane</location>
        <topology evidence="1 6">Multi-pass membrane protein</topology>
    </subcellularLocation>
</comment>